<feature type="signal peptide" evidence="2">
    <location>
        <begin position="1"/>
        <end position="21"/>
    </location>
</feature>
<dbReference type="Proteomes" id="UP001232148">
    <property type="component" value="Unassembled WGS sequence"/>
</dbReference>
<comment type="caution">
    <text evidence="3">The sequence shown here is derived from an EMBL/GenBank/DDBJ whole genome shotgun (WGS) entry which is preliminary data.</text>
</comment>
<evidence type="ECO:0000256" key="1">
    <source>
        <dbReference type="SAM" id="MobiDB-lite"/>
    </source>
</evidence>
<reference evidence="3" key="1">
    <citation type="submission" date="2021-06" db="EMBL/GenBank/DDBJ databases">
        <title>Comparative genomics, transcriptomics and evolutionary studies reveal genomic signatures of adaptation to plant cell wall in hemibiotrophic fungi.</title>
        <authorList>
            <consortium name="DOE Joint Genome Institute"/>
            <person name="Baroncelli R."/>
            <person name="Diaz J.F."/>
            <person name="Benocci T."/>
            <person name="Peng M."/>
            <person name="Battaglia E."/>
            <person name="Haridas S."/>
            <person name="Andreopoulos W."/>
            <person name="Labutti K."/>
            <person name="Pangilinan J."/>
            <person name="Floch G.L."/>
            <person name="Makela M.R."/>
            <person name="Henrissat B."/>
            <person name="Grigoriev I.V."/>
            <person name="Crouch J.A."/>
            <person name="De Vries R.P."/>
            <person name="Sukno S.A."/>
            <person name="Thon M.R."/>
        </authorList>
    </citation>
    <scope>NUCLEOTIDE SEQUENCE</scope>
    <source>
        <strain evidence="3">MAFF235873</strain>
    </source>
</reference>
<evidence type="ECO:0000313" key="4">
    <source>
        <dbReference type="Proteomes" id="UP001232148"/>
    </source>
</evidence>
<accession>A0AAD9MAL1</accession>
<evidence type="ECO:0008006" key="5">
    <source>
        <dbReference type="Google" id="ProtNLM"/>
    </source>
</evidence>
<proteinExistence type="predicted"/>
<dbReference type="EMBL" id="MU842808">
    <property type="protein sequence ID" value="KAK2035518.1"/>
    <property type="molecule type" value="Genomic_DNA"/>
</dbReference>
<keyword evidence="4" id="KW-1185">Reference proteome</keyword>
<organism evidence="3 4">
    <name type="scientific">Colletotrichum zoysiae</name>
    <dbReference type="NCBI Taxonomy" id="1216348"/>
    <lineage>
        <taxon>Eukaryota</taxon>
        <taxon>Fungi</taxon>
        <taxon>Dikarya</taxon>
        <taxon>Ascomycota</taxon>
        <taxon>Pezizomycotina</taxon>
        <taxon>Sordariomycetes</taxon>
        <taxon>Hypocreomycetidae</taxon>
        <taxon>Glomerellales</taxon>
        <taxon>Glomerellaceae</taxon>
        <taxon>Colletotrichum</taxon>
        <taxon>Colletotrichum graminicola species complex</taxon>
    </lineage>
</organism>
<dbReference type="AlphaFoldDB" id="A0AAD9MAL1"/>
<protein>
    <recommendedName>
        <fullName evidence="5">Secreted protein</fullName>
    </recommendedName>
</protein>
<feature type="compositionally biased region" description="Basic and acidic residues" evidence="1">
    <location>
        <begin position="25"/>
        <end position="41"/>
    </location>
</feature>
<feature type="region of interest" description="Disordered" evidence="1">
    <location>
        <begin position="21"/>
        <end position="49"/>
    </location>
</feature>
<feature type="chain" id="PRO_5041923993" description="Secreted protein" evidence="2">
    <location>
        <begin position="22"/>
        <end position="77"/>
    </location>
</feature>
<keyword evidence="2" id="KW-0732">Signal</keyword>
<name>A0AAD9MAL1_9PEZI</name>
<evidence type="ECO:0000256" key="2">
    <source>
        <dbReference type="SAM" id="SignalP"/>
    </source>
</evidence>
<gene>
    <name evidence="3" type="ORF">LX32DRAFT_1572</name>
</gene>
<evidence type="ECO:0000313" key="3">
    <source>
        <dbReference type="EMBL" id="KAK2035518.1"/>
    </source>
</evidence>
<sequence>MFPVAPFTVSLVSLSLSLSLSLPSDRPDTDRQRDKQTDRHPLSHQHQVFRPQRCKGETTLIHLLAVYCSWLSTSTPD</sequence>